<dbReference type="Proteomes" id="UP001144352">
    <property type="component" value="Unassembled WGS sequence"/>
</dbReference>
<accession>A0A9W6LC84</accession>
<protein>
    <submittedName>
        <fullName evidence="1">Uncharacterized protein</fullName>
    </submittedName>
</protein>
<evidence type="ECO:0000313" key="2">
    <source>
        <dbReference type="Proteomes" id="UP001144352"/>
    </source>
</evidence>
<reference evidence="1" key="1">
    <citation type="submission" date="2022-12" db="EMBL/GenBank/DDBJ databases">
        <title>Reference genome sequencing for broad-spectrum identification of bacterial and archaeal isolates by mass spectrometry.</title>
        <authorList>
            <person name="Sekiguchi Y."/>
            <person name="Tourlousse D.M."/>
        </authorList>
    </citation>
    <scope>NUCLEOTIDE SEQUENCE</scope>
    <source>
        <strain evidence="1">H2</strain>
    </source>
</reference>
<sequence length="566" mass="64708">MPVDLDKISILPKMRSKKEAKHNFQLIWNLDLRVNSSRCLIHLLFRNVKTGYYIIDTIPPELLSYCTVGSYFAKGRKKIKEQASGTVRKFTIKSTEHNKILRVQDALTDSEYDLSLTDTGYQGEFTENLAITCKNQQCLVFHCDGMKVIIPCAVLAGVYYFKSTSLREAIFSRKLKSLYEDYSLDAGTRHARITMKPGAADSDAKVIARFLSSDFAERRMLEIPNSLLVNRHEPQRIVADFPINQDITIKARGHLAPNPEGGETFVVFQVLEEDSLFPFDSISIDRRMYENDFPDGEPETFPVTATNSGKNLTTSNPSSRYIRRILLNHVNITNCNARAIRETKDYIPTPRKDEGKTPKLIPGGNYVELSNQYDYPSDDTAIAKAKVERDDGDIVEPNDYSMPLDDFERMVRALKGGKQANDGGMFIVVTRFSLSRQLVWQRQRGPRNRPSLRETYDKTDENRRECAYVWFRYQERNVCLVEIDQPGLPSGCSTYVLTSQDVVTRDMADEVVRDYVEREPFEETKRSLKSKGVILERKNHPHTNSSDHQTAWCDRLLNIVSACESV</sequence>
<name>A0A9W6LC84_9BACT</name>
<dbReference type="RefSeq" id="WP_281874794.1">
    <property type="nucleotide sequence ID" value="NZ_BSDS01000001.1"/>
</dbReference>
<organism evidence="1 2">
    <name type="scientific">Geobacter hydrogenophilus</name>
    <dbReference type="NCBI Taxonomy" id="40983"/>
    <lineage>
        <taxon>Bacteria</taxon>
        <taxon>Pseudomonadati</taxon>
        <taxon>Thermodesulfobacteriota</taxon>
        <taxon>Desulfuromonadia</taxon>
        <taxon>Geobacterales</taxon>
        <taxon>Geobacteraceae</taxon>
        <taxon>Geobacter</taxon>
    </lineage>
</organism>
<evidence type="ECO:0000313" key="1">
    <source>
        <dbReference type="EMBL" id="GLI37574.1"/>
    </source>
</evidence>
<comment type="caution">
    <text evidence="1">The sequence shown here is derived from an EMBL/GenBank/DDBJ whole genome shotgun (WGS) entry which is preliminary data.</text>
</comment>
<dbReference type="EMBL" id="BSDS01000001">
    <property type="protein sequence ID" value="GLI37574.1"/>
    <property type="molecule type" value="Genomic_DNA"/>
</dbReference>
<dbReference type="AlphaFoldDB" id="A0A9W6LC84"/>
<keyword evidence="2" id="KW-1185">Reference proteome</keyword>
<proteinExistence type="predicted"/>
<gene>
    <name evidence="1" type="ORF">GHYDROH2_10750</name>
</gene>